<accession>A0A2H4Q3M2</accession>
<dbReference type="RefSeq" id="WP_089672927.1">
    <property type="nucleotide sequence ID" value="NZ_CP024845.1"/>
</dbReference>
<evidence type="ECO:0000313" key="2">
    <source>
        <dbReference type="Proteomes" id="UP000198888"/>
    </source>
</evidence>
<organism evidence="1 2">
    <name type="scientific">Halohasta litchfieldiae</name>
    <dbReference type="NCBI Taxonomy" id="1073996"/>
    <lineage>
        <taxon>Archaea</taxon>
        <taxon>Methanobacteriati</taxon>
        <taxon>Methanobacteriota</taxon>
        <taxon>Stenosarchaea group</taxon>
        <taxon>Halobacteria</taxon>
        <taxon>Halobacteriales</taxon>
        <taxon>Haloferacaceae</taxon>
        <taxon>Halohasta</taxon>
    </lineage>
</organism>
<dbReference type="InterPro" id="IPR008727">
    <property type="entry name" value="PAAR_motif"/>
</dbReference>
<name>A0A1H6VET5_9EURY</name>
<dbReference type="GeneID" id="35003002"/>
<gene>
    <name evidence="1" type="ORF">SAMN05444271_11638</name>
</gene>
<dbReference type="STRING" id="1073996.SAMN05444271_11638"/>
<dbReference type="Gene3D" id="2.60.200.60">
    <property type="match status" value="1"/>
</dbReference>
<dbReference type="Proteomes" id="UP000198888">
    <property type="component" value="Unassembled WGS sequence"/>
</dbReference>
<dbReference type="AlphaFoldDB" id="A0A1H6VET5"/>
<protein>
    <submittedName>
        <fullName evidence="1">Zn-binding Pro-Ala-Ala-Arg (PAAR) domain-containing protein, incolved in TypeVI secretion</fullName>
    </submittedName>
</protein>
<evidence type="ECO:0000313" key="1">
    <source>
        <dbReference type="EMBL" id="SEJ01484.1"/>
    </source>
</evidence>
<dbReference type="CDD" id="cd14741">
    <property type="entry name" value="PAAR_5"/>
    <property type="match status" value="1"/>
</dbReference>
<reference evidence="1 2" key="1">
    <citation type="submission" date="2016-10" db="EMBL/GenBank/DDBJ databases">
        <authorList>
            <person name="de Groot N.N."/>
        </authorList>
    </citation>
    <scope>NUCLEOTIDE SEQUENCE [LARGE SCALE GENOMIC DNA]</scope>
    <source>
        <strain evidence="1 2">DSM 22187</strain>
    </source>
</reference>
<keyword evidence="2" id="KW-1185">Reference proteome</keyword>
<dbReference type="EMBL" id="FNYR01000016">
    <property type="protein sequence ID" value="SEJ01484.1"/>
    <property type="molecule type" value="Genomic_DNA"/>
</dbReference>
<sequence>MNPAARLGDATAHGTPLVGKCSTNVMIGKKPAWRVLDHHTCPLTSGVVPHVGGSVLKGSSSVFINKLPATRLGDKVIENGPPNTIASGCPSVHIG</sequence>
<accession>A0A1H6VET5</accession>
<proteinExistence type="predicted"/>
<dbReference type="Pfam" id="PF05488">
    <property type="entry name" value="PAAR_motif"/>
    <property type="match status" value="2"/>
</dbReference>
<dbReference type="KEGG" id="hae:halTADL_2219"/>
<dbReference type="OrthoDB" id="184944at2157"/>